<dbReference type="Pfam" id="PF00194">
    <property type="entry name" value="Carb_anhydrase"/>
    <property type="match status" value="1"/>
</dbReference>
<evidence type="ECO:0000256" key="4">
    <source>
        <dbReference type="ARBA" id="ARBA00012925"/>
    </source>
</evidence>
<dbReference type="GO" id="GO:0008270">
    <property type="term" value="F:zinc ion binding"/>
    <property type="evidence" value="ECO:0007669"/>
    <property type="project" value="InterPro"/>
</dbReference>
<evidence type="ECO:0000256" key="6">
    <source>
        <dbReference type="ARBA" id="ARBA00022723"/>
    </source>
</evidence>
<protein>
    <recommendedName>
        <fullName evidence="4">carbonic anhydrase</fullName>
        <ecNumber evidence="4">4.2.1.1</ecNumber>
    </recommendedName>
</protein>
<evidence type="ECO:0000256" key="11">
    <source>
        <dbReference type="ARBA" id="ARBA00048348"/>
    </source>
</evidence>
<evidence type="ECO:0000256" key="5">
    <source>
        <dbReference type="ARBA" id="ARBA00022530"/>
    </source>
</evidence>
<sequence>MTRFPPLFSQIWTRASYRPVFHSRYTRNRRGKNAVALEKKRPSGWQQTVSWPEKAEKIKPAETMMEARRMCPQHKNIVLLSLFLLLVFLNPGEALERLLEAAYDEGHIISILPDPAFVSQHPDTRLDLSYPLLAKLNRSVSASSLSPPVSPPLRSLAWNDLIRPYPSRHIDIPVVRLSTIPRNVVDQGILYSADPNNKARQMEDRRSVWGYDEESRDSLGPSRWFLKFPACGRRFQSPIDIRLASVRYRPLSAIRIQPPNGRTSVELENLGATVSVTPKGREILFRGGNLRGSFRLYNIHFHWSNTDNAGSEHTQEGRGFSAEMHLVTYNTKYKNMSQAAGKSDGVHVIVVWLQRSTRLNGGLSLILNQLKRVRLPGSRVSIGMISIANLLPPSSVPYFRYRGSLTTPPCTGNIQFSVFSAALAISRRHLSQFRPVKLKTERNQFIMANSRSVQPLDSRVIFTNSLLYR</sequence>
<keyword evidence="8" id="KW-0862">Zinc</keyword>
<dbReference type="SUPFAM" id="SSF51069">
    <property type="entry name" value="Carbonic anhydrase"/>
    <property type="match status" value="1"/>
</dbReference>
<evidence type="ECO:0000256" key="2">
    <source>
        <dbReference type="ARBA" id="ARBA00004498"/>
    </source>
</evidence>
<proteinExistence type="inferred from homology"/>
<keyword evidence="5" id="KW-0272">Extracellular matrix</keyword>
<accession>A0AAE0Z9L3</accession>
<dbReference type="GO" id="GO:0005737">
    <property type="term" value="C:cytoplasm"/>
    <property type="evidence" value="ECO:0007669"/>
    <property type="project" value="TreeGrafter"/>
</dbReference>
<reference evidence="13" key="1">
    <citation type="journal article" date="2023" name="G3 (Bethesda)">
        <title>A reference genome for the long-term kleptoplast-retaining sea slug Elysia crispata morphotype clarki.</title>
        <authorList>
            <person name="Eastman K.E."/>
            <person name="Pendleton A.L."/>
            <person name="Shaikh M.A."/>
            <person name="Suttiyut T."/>
            <person name="Ogas R."/>
            <person name="Tomko P."/>
            <person name="Gavelis G."/>
            <person name="Widhalm J.R."/>
            <person name="Wisecaver J.H."/>
        </authorList>
    </citation>
    <scope>NUCLEOTIDE SEQUENCE</scope>
    <source>
        <strain evidence="13">ECLA1</strain>
    </source>
</reference>
<dbReference type="Gene3D" id="3.10.200.10">
    <property type="entry name" value="Alpha carbonic anhydrase"/>
    <property type="match status" value="1"/>
</dbReference>
<name>A0AAE0Z9L3_9GAST</name>
<evidence type="ECO:0000259" key="12">
    <source>
        <dbReference type="PROSITE" id="PS51144"/>
    </source>
</evidence>
<evidence type="ECO:0000313" key="13">
    <source>
        <dbReference type="EMBL" id="KAK3765175.1"/>
    </source>
</evidence>
<dbReference type="GO" id="GO:0004089">
    <property type="term" value="F:carbonate dehydratase activity"/>
    <property type="evidence" value="ECO:0007669"/>
    <property type="project" value="UniProtKB-EC"/>
</dbReference>
<keyword evidence="7" id="KW-0677">Repeat</keyword>
<evidence type="ECO:0000313" key="14">
    <source>
        <dbReference type="Proteomes" id="UP001283361"/>
    </source>
</evidence>
<dbReference type="InterPro" id="IPR036398">
    <property type="entry name" value="CA_dom_sf"/>
</dbReference>
<dbReference type="PANTHER" id="PTHR18952:SF141">
    <property type="entry name" value="CARBONIC ANHYDRASE"/>
    <property type="match status" value="1"/>
</dbReference>
<evidence type="ECO:0000256" key="3">
    <source>
        <dbReference type="ARBA" id="ARBA00010718"/>
    </source>
</evidence>
<evidence type="ECO:0000256" key="9">
    <source>
        <dbReference type="ARBA" id="ARBA00022837"/>
    </source>
</evidence>
<evidence type="ECO:0000256" key="10">
    <source>
        <dbReference type="ARBA" id="ARBA00023239"/>
    </source>
</evidence>
<dbReference type="EC" id="4.2.1.1" evidence="4"/>
<keyword evidence="9" id="KW-0106">Calcium</keyword>
<keyword evidence="5" id="KW-0964">Secreted</keyword>
<dbReference type="Proteomes" id="UP001283361">
    <property type="component" value="Unassembled WGS sequence"/>
</dbReference>
<gene>
    <name evidence="13" type="ORF">RRG08_017058</name>
</gene>
<keyword evidence="14" id="KW-1185">Reference proteome</keyword>
<dbReference type="AlphaFoldDB" id="A0AAE0Z9L3"/>
<comment type="subcellular location">
    <subcellularLocation>
        <location evidence="2">Secreted</location>
        <location evidence="2">Extracellular space</location>
        <location evidence="2">Extracellular matrix</location>
    </subcellularLocation>
</comment>
<evidence type="ECO:0000256" key="7">
    <source>
        <dbReference type="ARBA" id="ARBA00022737"/>
    </source>
</evidence>
<evidence type="ECO:0000256" key="1">
    <source>
        <dbReference type="ARBA" id="ARBA00001947"/>
    </source>
</evidence>
<dbReference type="CDD" id="cd00326">
    <property type="entry name" value="alpha_CA"/>
    <property type="match status" value="1"/>
</dbReference>
<evidence type="ECO:0000256" key="8">
    <source>
        <dbReference type="ARBA" id="ARBA00022833"/>
    </source>
</evidence>
<comment type="catalytic activity">
    <reaction evidence="11">
        <text>hydrogencarbonate + H(+) = CO2 + H2O</text>
        <dbReference type="Rhea" id="RHEA:10748"/>
        <dbReference type="ChEBI" id="CHEBI:15377"/>
        <dbReference type="ChEBI" id="CHEBI:15378"/>
        <dbReference type="ChEBI" id="CHEBI:16526"/>
        <dbReference type="ChEBI" id="CHEBI:17544"/>
        <dbReference type="EC" id="4.2.1.1"/>
    </reaction>
</comment>
<dbReference type="PANTHER" id="PTHR18952">
    <property type="entry name" value="CARBONIC ANHYDRASE"/>
    <property type="match status" value="1"/>
</dbReference>
<feature type="domain" description="Alpha-carbonic anhydrase" evidence="12">
    <location>
        <begin position="207"/>
        <end position="465"/>
    </location>
</feature>
<comment type="similarity">
    <text evidence="3">Belongs to the alpha-carbonic anhydrase family.</text>
</comment>
<dbReference type="PROSITE" id="PS51144">
    <property type="entry name" value="ALPHA_CA_2"/>
    <property type="match status" value="1"/>
</dbReference>
<dbReference type="InterPro" id="IPR001148">
    <property type="entry name" value="CA_dom"/>
</dbReference>
<comment type="cofactor">
    <cofactor evidence="1">
        <name>Zn(2+)</name>
        <dbReference type="ChEBI" id="CHEBI:29105"/>
    </cofactor>
</comment>
<organism evidence="13 14">
    <name type="scientific">Elysia crispata</name>
    <name type="common">lettuce slug</name>
    <dbReference type="NCBI Taxonomy" id="231223"/>
    <lineage>
        <taxon>Eukaryota</taxon>
        <taxon>Metazoa</taxon>
        <taxon>Spiralia</taxon>
        <taxon>Lophotrochozoa</taxon>
        <taxon>Mollusca</taxon>
        <taxon>Gastropoda</taxon>
        <taxon>Heterobranchia</taxon>
        <taxon>Euthyneura</taxon>
        <taxon>Panpulmonata</taxon>
        <taxon>Sacoglossa</taxon>
        <taxon>Placobranchoidea</taxon>
        <taxon>Plakobranchidae</taxon>
        <taxon>Elysia</taxon>
    </lineage>
</organism>
<dbReference type="InterPro" id="IPR023561">
    <property type="entry name" value="Carbonic_anhydrase_a-class"/>
</dbReference>
<keyword evidence="10" id="KW-0456">Lyase</keyword>
<dbReference type="SMART" id="SM01057">
    <property type="entry name" value="Carb_anhydrase"/>
    <property type="match status" value="1"/>
</dbReference>
<keyword evidence="6" id="KW-0479">Metal-binding</keyword>
<dbReference type="EMBL" id="JAWDGP010004338">
    <property type="protein sequence ID" value="KAK3765175.1"/>
    <property type="molecule type" value="Genomic_DNA"/>
</dbReference>
<comment type="caution">
    <text evidence="13">The sequence shown here is derived from an EMBL/GenBank/DDBJ whole genome shotgun (WGS) entry which is preliminary data.</text>
</comment>